<keyword evidence="5" id="KW-1185">Reference proteome</keyword>
<feature type="region of interest" description="Disordered" evidence="1">
    <location>
        <begin position="265"/>
        <end position="286"/>
    </location>
</feature>
<keyword evidence="2" id="KW-0812">Transmembrane</keyword>
<feature type="signal peptide" evidence="3">
    <location>
        <begin position="1"/>
        <end position="18"/>
    </location>
</feature>
<dbReference type="Proteomes" id="UP000507470">
    <property type="component" value="Unassembled WGS sequence"/>
</dbReference>
<accession>A0A6J8EDM8</accession>
<keyword evidence="2" id="KW-1133">Transmembrane helix</keyword>
<evidence type="ECO:0000313" key="4">
    <source>
        <dbReference type="EMBL" id="CAC5418076.1"/>
    </source>
</evidence>
<protein>
    <recommendedName>
        <fullName evidence="6">CUB domain-containing protein</fullName>
    </recommendedName>
</protein>
<evidence type="ECO:0008006" key="6">
    <source>
        <dbReference type="Google" id="ProtNLM"/>
    </source>
</evidence>
<evidence type="ECO:0000256" key="2">
    <source>
        <dbReference type="SAM" id="Phobius"/>
    </source>
</evidence>
<feature type="chain" id="PRO_5026863743" description="CUB domain-containing protein" evidence="3">
    <location>
        <begin position="19"/>
        <end position="379"/>
    </location>
</feature>
<dbReference type="OrthoDB" id="6133105at2759"/>
<gene>
    <name evidence="4" type="ORF">MCOR_50535</name>
</gene>
<reference evidence="4 5" key="1">
    <citation type="submission" date="2020-06" db="EMBL/GenBank/DDBJ databases">
        <authorList>
            <person name="Li R."/>
            <person name="Bekaert M."/>
        </authorList>
    </citation>
    <scope>NUCLEOTIDE SEQUENCE [LARGE SCALE GENOMIC DNA]</scope>
    <source>
        <strain evidence="5">wild</strain>
    </source>
</reference>
<dbReference type="AlphaFoldDB" id="A0A6J8EDM8"/>
<evidence type="ECO:0000313" key="5">
    <source>
        <dbReference type="Proteomes" id="UP000507470"/>
    </source>
</evidence>
<evidence type="ECO:0000256" key="1">
    <source>
        <dbReference type="SAM" id="MobiDB-lite"/>
    </source>
</evidence>
<keyword evidence="2" id="KW-0472">Membrane</keyword>
<proteinExistence type="predicted"/>
<evidence type="ECO:0000256" key="3">
    <source>
        <dbReference type="SAM" id="SignalP"/>
    </source>
</evidence>
<feature type="region of interest" description="Disordered" evidence="1">
    <location>
        <begin position="179"/>
        <end position="198"/>
    </location>
</feature>
<keyword evidence="3" id="KW-0732">Signal</keyword>
<name>A0A6J8EDM8_MYTCO</name>
<dbReference type="EMBL" id="CACVKT020008862">
    <property type="protein sequence ID" value="CAC5418076.1"/>
    <property type="molecule type" value="Genomic_DNA"/>
</dbReference>
<organism evidence="4 5">
    <name type="scientific">Mytilus coruscus</name>
    <name type="common">Sea mussel</name>
    <dbReference type="NCBI Taxonomy" id="42192"/>
    <lineage>
        <taxon>Eukaryota</taxon>
        <taxon>Metazoa</taxon>
        <taxon>Spiralia</taxon>
        <taxon>Lophotrochozoa</taxon>
        <taxon>Mollusca</taxon>
        <taxon>Bivalvia</taxon>
        <taxon>Autobranchia</taxon>
        <taxon>Pteriomorphia</taxon>
        <taxon>Mytilida</taxon>
        <taxon>Mytiloidea</taxon>
        <taxon>Mytilidae</taxon>
        <taxon>Mytilinae</taxon>
        <taxon>Mytilus</taxon>
    </lineage>
</organism>
<feature type="compositionally biased region" description="Low complexity" evidence="1">
    <location>
        <begin position="179"/>
        <end position="191"/>
    </location>
</feature>
<feature type="transmembrane region" description="Helical" evidence="2">
    <location>
        <begin position="236"/>
        <end position="260"/>
    </location>
</feature>
<sequence length="379" mass="42186">MILLVIKWILLIVKVSESIIDTCEKNNITPTRVAKMCQSTTAVENDDDGNDTIDSVFLSLLEQENYCSCNISVKNVQTTINLNITRLNNLTEQPLCGIEIDIYFLRPNESNVPESFPIRCNSTEQTLRFSLFRNEYLQFTSRVEDGNFSIGYCVQILREHTQGDEDSFLEISCGNQALTTTTDSPTHPQTTISDTPTYPKTTLNDFWTSEQTTSIMSSPTPMVDVNDKTDSDGDSILYIAIGAGGGFVLCVSLLVVILLCKRRKSHHSGKEENSENGRANSTADDDDDSLKYNVLYASSERHDDIDVNYSTADGDIPRHISGDDEGGYSTVHDNKNIQDSSLNTHQVTNTALEFKEDGVEHINAPAEKWLCVCSCRQTS</sequence>